<protein>
    <submittedName>
        <fullName evidence="1">Uncharacterized protein</fullName>
    </submittedName>
</protein>
<dbReference type="RefSeq" id="WP_109984381.1">
    <property type="nucleotide sequence ID" value="NZ_QGTD01000008.1"/>
</dbReference>
<name>A0A317L172_9BACI</name>
<accession>A0A317L172</accession>
<evidence type="ECO:0000313" key="2">
    <source>
        <dbReference type="Proteomes" id="UP000245624"/>
    </source>
</evidence>
<dbReference type="OrthoDB" id="2088102at2"/>
<comment type="caution">
    <text evidence="1">The sequence shown here is derived from an EMBL/GenBank/DDBJ whole genome shotgun (WGS) entry which is preliminary data.</text>
</comment>
<reference evidence="1 2" key="1">
    <citation type="submission" date="2018-05" db="EMBL/GenBank/DDBJ databases">
        <title>Genomic analysis of Gracilibacillus dipsosauri DD1 reveals novel features of a salt-tolerant amylase.</title>
        <authorList>
            <person name="Deutch C.E."/>
            <person name="Yang S."/>
        </authorList>
    </citation>
    <scope>NUCLEOTIDE SEQUENCE [LARGE SCALE GENOMIC DNA]</scope>
    <source>
        <strain evidence="1 2">DD1</strain>
    </source>
</reference>
<sequence>MDIKNFYLVKEIYDLEALKREPEEYIGGFNNNFLVEFIEKNRNKYVENGILLLEGSVIFSSNNKEIGQIPLFDDLPTIYSYYLNAIEEYMEHGVANFYYPSQPIEVRIEKQNARKAKINIDEDSLVVNEQIFLESFINNSQNFFGILANQLKLKNYQHELAQIENIKKRLVK</sequence>
<keyword evidence="2" id="KW-1185">Reference proteome</keyword>
<proteinExistence type="predicted"/>
<organism evidence="1 2">
    <name type="scientific">Gracilibacillus dipsosauri</name>
    <dbReference type="NCBI Taxonomy" id="178340"/>
    <lineage>
        <taxon>Bacteria</taxon>
        <taxon>Bacillati</taxon>
        <taxon>Bacillota</taxon>
        <taxon>Bacilli</taxon>
        <taxon>Bacillales</taxon>
        <taxon>Bacillaceae</taxon>
        <taxon>Gracilibacillus</taxon>
    </lineage>
</organism>
<dbReference type="EMBL" id="QGTD01000008">
    <property type="protein sequence ID" value="PWU68790.1"/>
    <property type="molecule type" value="Genomic_DNA"/>
</dbReference>
<dbReference type="Proteomes" id="UP000245624">
    <property type="component" value="Unassembled WGS sequence"/>
</dbReference>
<dbReference type="AlphaFoldDB" id="A0A317L172"/>
<gene>
    <name evidence="1" type="ORF">DLJ74_10235</name>
</gene>
<evidence type="ECO:0000313" key="1">
    <source>
        <dbReference type="EMBL" id="PWU68790.1"/>
    </source>
</evidence>